<keyword evidence="1" id="KW-0812">Transmembrane</keyword>
<dbReference type="InterPro" id="IPR011701">
    <property type="entry name" value="MFS"/>
</dbReference>
<evidence type="ECO:0008006" key="4">
    <source>
        <dbReference type="Google" id="ProtNLM"/>
    </source>
</evidence>
<dbReference type="PANTHER" id="PTHR11360">
    <property type="entry name" value="MONOCARBOXYLATE TRANSPORTER"/>
    <property type="match status" value="1"/>
</dbReference>
<keyword evidence="1" id="KW-1133">Transmembrane helix</keyword>
<name>A0A4Y2EKA7_ARAVE</name>
<dbReference type="Gene3D" id="1.20.1250.20">
    <property type="entry name" value="MFS general substrate transporter like domains"/>
    <property type="match status" value="1"/>
</dbReference>
<dbReference type="OrthoDB" id="6499973at2759"/>
<dbReference type="InterPro" id="IPR050327">
    <property type="entry name" value="Proton-linked_MCT"/>
</dbReference>
<dbReference type="InterPro" id="IPR036259">
    <property type="entry name" value="MFS_trans_sf"/>
</dbReference>
<dbReference type="Proteomes" id="UP000499080">
    <property type="component" value="Unassembled WGS sequence"/>
</dbReference>
<organism evidence="2 3">
    <name type="scientific">Araneus ventricosus</name>
    <name type="common">Orbweaver spider</name>
    <name type="synonym">Epeira ventricosa</name>
    <dbReference type="NCBI Taxonomy" id="182803"/>
    <lineage>
        <taxon>Eukaryota</taxon>
        <taxon>Metazoa</taxon>
        <taxon>Ecdysozoa</taxon>
        <taxon>Arthropoda</taxon>
        <taxon>Chelicerata</taxon>
        <taxon>Arachnida</taxon>
        <taxon>Araneae</taxon>
        <taxon>Araneomorphae</taxon>
        <taxon>Entelegynae</taxon>
        <taxon>Araneoidea</taxon>
        <taxon>Araneidae</taxon>
        <taxon>Araneus</taxon>
    </lineage>
</organism>
<keyword evidence="1" id="KW-0472">Membrane</keyword>
<dbReference type="SUPFAM" id="SSF103473">
    <property type="entry name" value="MFS general substrate transporter"/>
    <property type="match status" value="1"/>
</dbReference>
<protein>
    <recommendedName>
        <fullName evidence="4">Major facilitator superfamily (MFS) profile domain-containing protein</fullName>
    </recommendedName>
</protein>
<evidence type="ECO:0000313" key="2">
    <source>
        <dbReference type="EMBL" id="GBM28739.1"/>
    </source>
</evidence>
<sequence length="168" mass="18278">MQIALKCPKPKGVWGLGSCGISNLHKLVLPPWCEVCHKNFTANLFCKWVGRLGFVTLQEVCCKVAASSAYVSLTSVILVDLLGLDKLTNAFGLLLLFEGVACLIGPPITGWLYDFTGSYDPGFLASGVMIAISGLMLFFIPCVQRHVEEREKERERVPSIDVSSANAV</sequence>
<evidence type="ECO:0000313" key="3">
    <source>
        <dbReference type="Proteomes" id="UP000499080"/>
    </source>
</evidence>
<proteinExistence type="predicted"/>
<accession>A0A4Y2EKA7</accession>
<feature type="transmembrane region" description="Helical" evidence="1">
    <location>
        <begin position="123"/>
        <end position="143"/>
    </location>
</feature>
<dbReference type="GO" id="GO:0008028">
    <property type="term" value="F:monocarboxylic acid transmembrane transporter activity"/>
    <property type="evidence" value="ECO:0007669"/>
    <property type="project" value="TreeGrafter"/>
</dbReference>
<dbReference type="PANTHER" id="PTHR11360:SF284">
    <property type="entry name" value="EG:103B4.3 PROTEIN-RELATED"/>
    <property type="match status" value="1"/>
</dbReference>
<gene>
    <name evidence="2" type="ORF">AVEN_54516_1</name>
</gene>
<dbReference type="Pfam" id="PF07690">
    <property type="entry name" value="MFS_1"/>
    <property type="match status" value="1"/>
</dbReference>
<reference evidence="2 3" key="1">
    <citation type="journal article" date="2019" name="Sci. Rep.">
        <title>Orb-weaving spider Araneus ventricosus genome elucidates the spidroin gene catalogue.</title>
        <authorList>
            <person name="Kono N."/>
            <person name="Nakamura H."/>
            <person name="Ohtoshi R."/>
            <person name="Moran D.A.P."/>
            <person name="Shinohara A."/>
            <person name="Yoshida Y."/>
            <person name="Fujiwara M."/>
            <person name="Mori M."/>
            <person name="Tomita M."/>
            <person name="Arakawa K."/>
        </authorList>
    </citation>
    <scope>NUCLEOTIDE SEQUENCE [LARGE SCALE GENOMIC DNA]</scope>
</reference>
<feature type="transmembrane region" description="Helical" evidence="1">
    <location>
        <begin position="91"/>
        <end position="111"/>
    </location>
</feature>
<comment type="caution">
    <text evidence="2">The sequence shown here is derived from an EMBL/GenBank/DDBJ whole genome shotgun (WGS) entry which is preliminary data.</text>
</comment>
<keyword evidence="3" id="KW-1185">Reference proteome</keyword>
<dbReference type="AlphaFoldDB" id="A0A4Y2EKA7"/>
<dbReference type="EMBL" id="BGPR01000618">
    <property type="protein sequence ID" value="GBM28739.1"/>
    <property type="molecule type" value="Genomic_DNA"/>
</dbReference>
<evidence type="ECO:0000256" key="1">
    <source>
        <dbReference type="SAM" id="Phobius"/>
    </source>
</evidence>